<evidence type="ECO:0000313" key="10">
    <source>
        <dbReference type="Proteomes" id="UP000663828"/>
    </source>
</evidence>
<dbReference type="AlphaFoldDB" id="A0A815V6X0"/>
<evidence type="ECO:0000256" key="4">
    <source>
        <dbReference type="ARBA" id="ARBA00022964"/>
    </source>
</evidence>
<dbReference type="SMART" id="SM00702">
    <property type="entry name" value="P4Hc"/>
    <property type="match status" value="1"/>
</dbReference>
<comment type="cofactor">
    <cofactor evidence="1">
        <name>L-ascorbate</name>
        <dbReference type="ChEBI" id="CHEBI:38290"/>
    </cofactor>
</comment>
<proteinExistence type="predicted"/>
<keyword evidence="10" id="KW-1185">Reference proteome</keyword>
<dbReference type="EMBL" id="CAJNOR010004809">
    <property type="protein sequence ID" value="CAF1528636.1"/>
    <property type="molecule type" value="Genomic_DNA"/>
</dbReference>
<accession>A0A815V6X0</accession>
<dbReference type="GO" id="GO:0031418">
    <property type="term" value="F:L-ascorbic acid binding"/>
    <property type="evidence" value="ECO:0007669"/>
    <property type="project" value="UniProtKB-KW"/>
</dbReference>
<dbReference type="OrthoDB" id="420380at2759"/>
<organism evidence="9 10">
    <name type="scientific">Adineta ricciae</name>
    <name type="common">Rotifer</name>
    <dbReference type="NCBI Taxonomy" id="249248"/>
    <lineage>
        <taxon>Eukaryota</taxon>
        <taxon>Metazoa</taxon>
        <taxon>Spiralia</taxon>
        <taxon>Gnathifera</taxon>
        <taxon>Rotifera</taxon>
        <taxon>Eurotatoria</taxon>
        <taxon>Bdelloidea</taxon>
        <taxon>Adinetida</taxon>
        <taxon>Adinetidae</taxon>
        <taxon>Adineta</taxon>
    </lineage>
</organism>
<evidence type="ECO:0000259" key="7">
    <source>
        <dbReference type="SMART" id="SM00702"/>
    </source>
</evidence>
<evidence type="ECO:0000313" key="9">
    <source>
        <dbReference type="EMBL" id="CAF1528636.1"/>
    </source>
</evidence>
<evidence type="ECO:0000256" key="6">
    <source>
        <dbReference type="ARBA" id="ARBA00023004"/>
    </source>
</evidence>
<dbReference type="PANTHER" id="PTHR10869:SF246">
    <property type="entry name" value="TRANSMEMBRANE PROLYL 4-HYDROXYLASE"/>
    <property type="match status" value="1"/>
</dbReference>
<dbReference type="Proteomes" id="UP000663828">
    <property type="component" value="Unassembled WGS sequence"/>
</dbReference>
<dbReference type="Pfam" id="PF13640">
    <property type="entry name" value="2OG-FeII_Oxy_3"/>
    <property type="match status" value="1"/>
</dbReference>
<dbReference type="InterPro" id="IPR006620">
    <property type="entry name" value="Pro_4_hyd_alph"/>
</dbReference>
<evidence type="ECO:0000256" key="3">
    <source>
        <dbReference type="ARBA" id="ARBA00022896"/>
    </source>
</evidence>
<dbReference type="Gene3D" id="2.60.120.620">
    <property type="entry name" value="q2cbj1_9rhob like domain"/>
    <property type="match status" value="1"/>
</dbReference>
<keyword evidence="3" id="KW-0847">Vitamin C</keyword>
<evidence type="ECO:0000256" key="5">
    <source>
        <dbReference type="ARBA" id="ARBA00023002"/>
    </source>
</evidence>
<dbReference type="Proteomes" id="UP000663852">
    <property type="component" value="Unassembled WGS sequence"/>
</dbReference>
<keyword evidence="5" id="KW-0560">Oxidoreductase</keyword>
<dbReference type="GO" id="GO:0005506">
    <property type="term" value="F:iron ion binding"/>
    <property type="evidence" value="ECO:0007669"/>
    <property type="project" value="InterPro"/>
</dbReference>
<name>A0A815V6X0_ADIRI</name>
<protein>
    <recommendedName>
        <fullName evidence="7">Prolyl 4-hydroxylase alpha subunit domain-containing protein</fullName>
    </recommendedName>
</protein>
<evidence type="ECO:0000256" key="2">
    <source>
        <dbReference type="ARBA" id="ARBA00022723"/>
    </source>
</evidence>
<dbReference type="InterPro" id="IPR044862">
    <property type="entry name" value="Pro_4_hyd_alph_FE2OG_OXY"/>
</dbReference>
<dbReference type="InterPro" id="IPR045054">
    <property type="entry name" value="P4HA-like"/>
</dbReference>
<reference evidence="9" key="1">
    <citation type="submission" date="2021-02" db="EMBL/GenBank/DDBJ databases">
        <authorList>
            <person name="Nowell W R."/>
        </authorList>
    </citation>
    <scope>NUCLEOTIDE SEQUENCE</scope>
</reference>
<gene>
    <name evidence="8" type="ORF">EDS130_LOCUS18909</name>
    <name evidence="9" type="ORF">XAT740_LOCUS41296</name>
</gene>
<keyword evidence="2" id="KW-0479">Metal-binding</keyword>
<keyword evidence="6" id="KW-0408">Iron</keyword>
<dbReference type="GO" id="GO:0005783">
    <property type="term" value="C:endoplasmic reticulum"/>
    <property type="evidence" value="ECO:0007669"/>
    <property type="project" value="TreeGrafter"/>
</dbReference>
<sequence length="302" mass="35376">MRYIHILIVVGVILNLYQCRYSILQLSDTSLNIFIGLLTDLHHYIQQLINSSSKVIVTCNTANNIYHNYNLSEYENKCPEHRYDVQIISRRPLIIYIENFLTSNEIQYLIQLANPFFENSTVANYDGSRTLDESFRLSSTTYLQRAGTPIIKCIEKRFAKFQGNINPLQIEPLQVVKYQSNQFFHPHFDWFYNGSHLDNGGQRITTFFTYLFANCTNGETEFIEIKYNQTLHERFCKILICDDVAEQYGLRFRPIPGNSIFWFNVDENNNNDELTLHAGRPPSENGFKIGLNTWTRHSIFHN</sequence>
<comment type="caution">
    <text evidence="9">The sequence shown here is derived from an EMBL/GenBank/DDBJ whole genome shotgun (WGS) entry which is preliminary data.</text>
</comment>
<keyword evidence="4" id="KW-0223">Dioxygenase</keyword>
<dbReference type="GO" id="GO:0004656">
    <property type="term" value="F:procollagen-proline 4-dioxygenase activity"/>
    <property type="evidence" value="ECO:0007669"/>
    <property type="project" value="TreeGrafter"/>
</dbReference>
<evidence type="ECO:0000256" key="1">
    <source>
        <dbReference type="ARBA" id="ARBA00001961"/>
    </source>
</evidence>
<evidence type="ECO:0000313" key="8">
    <source>
        <dbReference type="EMBL" id="CAF1079963.1"/>
    </source>
</evidence>
<dbReference type="EMBL" id="CAJNOJ010000089">
    <property type="protein sequence ID" value="CAF1079963.1"/>
    <property type="molecule type" value="Genomic_DNA"/>
</dbReference>
<feature type="domain" description="Prolyl 4-hydroxylase alpha subunit" evidence="7">
    <location>
        <begin position="92"/>
        <end position="296"/>
    </location>
</feature>
<dbReference type="PANTHER" id="PTHR10869">
    <property type="entry name" value="PROLYL 4-HYDROXYLASE ALPHA SUBUNIT"/>
    <property type="match status" value="1"/>
</dbReference>